<protein>
    <submittedName>
        <fullName evidence="1">Uncharacterized protein</fullName>
    </submittedName>
</protein>
<comment type="caution">
    <text evidence="1">The sequence shown here is derived from an EMBL/GenBank/DDBJ whole genome shotgun (WGS) entry which is preliminary data.</text>
</comment>
<reference evidence="1" key="1">
    <citation type="submission" date="2023-04" db="EMBL/GenBank/DDBJ databases">
        <title>Draft Genome sequencing of Naganishia species isolated from polar environments using Oxford Nanopore Technology.</title>
        <authorList>
            <person name="Leo P."/>
            <person name="Venkateswaran K."/>
        </authorList>
    </citation>
    <scope>NUCLEOTIDE SEQUENCE</scope>
    <source>
        <strain evidence="1">MNA-CCFEE 5425</strain>
    </source>
</reference>
<gene>
    <name evidence="1" type="ORF">QFC22_003976</name>
</gene>
<evidence type="ECO:0000313" key="1">
    <source>
        <dbReference type="EMBL" id="KAJ9118755.1"/>
    </source>
</evidence>
<dbReference type="EMBL" id="JASBWU010000010">
    <property type="protein sequence ID" value="KAJ9118755.1"/>
    <property type="molecule type" value="Genomic_DNA"/>
</dbReference>
<dbReference type="Proteomes" id="UP001243375">
    <property type="component" value="Unassembled WGS sequence"/>
</dbReference>
<evidence type="ECO:0000313" key="2">
    <source>
        <dbReference type="Proteomes" id="UP001243375"/>
    </source>
</evidence>
<name>A0ACC2X5U2_9TREE</name>
<keyword evidence="2" id="KW-1185">Reference proteome</keyword>
<sequence length="357" mass="39725">MAGKTTLLDVLAQRKTEGEISGAIHVDGRILPLAFQRSAGYCEQADVHEPLATVREALEFSAILRQPKETPRSEKIAYVDTIINLLGMSDIEHALVGRPGNGLNVEQRKRLTIGVELVAKPSILLFLDEPTSGLDSQSAFSIVKFLRKLADAGQAGKSSSVCPHCLQRSSTRFSLAVLVTIHQPSASLFYEFDNLLLLAKGGKTVYNGPIGHQAAQVKAYFASRMAPCPESANPAEHMIDVVSGHLSKHQDWNRTWLDSDENRELERELEELEHEARSRPAAYDEQGEEFAASLWEQCKVVCHRNSVSLFRDTEYITNKFALHIFAALFNGFTYWMLGDGLTDLQNKVFTIFGFIFV</sequence>
<accession>A0ACC2X5U2</accession>
<organism evidence="1 2">
    <name type="scientific">Naganishia vaughanmartiniae</name>
    <dbReference type="NCBI Taxonomy" id="1424756"/>
    <lineage>
        <taxon>Eukaryota</taxon>
        <taxon>Fungi</taxon>
        <taxon>Dikarya</taxon>
        <taxon>Basidiomycota</taxon>
        <taxon>Agaricomycotina</taxon>
        <taxon>Tremellomycetes</taxon>
        <taxon>Filobasidiales</taxon>
        <taxon>Filobasidiaceae</taxon>
        <taxon>Naganishia</taxon>
    </lineage>
</organism>
<proteinExistence type="predicted"/>